<dbReference type="PANTHER" id="PTHR46746:SF5">
    <property type="entry name" value="C-TYPE LECTIN DOMAIN-CONTAINING PROTEIN"/>
    <property type="match status" value="1"/>
</dbReference>
<keyword evidence="6" id="KW-1185">Reference proteome</keyword>
<reference evidence="7" key="1">
    <citation type="submission" date="2025-08" db="UniProtKB">
        <authorList>
            <consortium name="RefSeq"/>
        </authorList>
    </citation>
    <scope>IDENTIFICATION</scope>
    <source>
        <tissue evidence="7">Muscle</tissue>
    </source>
</reference>
<proteinExistence type="predicted"/>
<dbReference type="PROSITE" id="PS50041">
    <property type="entry name" value="C_TYPE_LECTIN_2"/>
    <property type="match status" value="1"/>
</dbReference>
<sequence>MWTFGLEESTERPTTQKPKKHPSRCKHKWMCKDYPECPKWHRTALRLVSIALVILVAAVIGLTIWVSKLHLRSFSDNHCMKMFDSDNETRACDCMNILPRKQPGDTNSPRSPRLNLCPNGWVQEKGKCYNFFYTFKSWINSQKSCLKMKSHLLMIQDKAELDFIQNNIQDGIYFWIGLNIAHPQKTWTWLDGTPLNPQLFQVMGEAEDHACALITKKGIFSEKCHTQGYWICQDVISSSGDL</sequence>
<dbReference type="InterPro" id="IPR051379">
    <property type="entry name" value="C-type_Lectin_Receptor_IMM"/>
</dbReference>
<dbReference type="SMART" id="SM00034">
    <property type="entry name" value="CLECT"/>
    <property type="match status" value="1"/>
</dbReference>
<keyword evidence="2" id="KW-0430">Lectin</keyword>
<dbReference type="AlphaFoldDB" id="A0A7E6D7T0"/>
<dbReference type="Gene3D" id="3.10.100.10">
    <property type="entry name" value="Mannose-Binding Protein A, subunit A"/>
    <property type="match status" value="1"/>
</dbReference>
<keyword evidence="4" id="KW-1133">Transmembrane helix</keyword>
<dbReference type="GO" id="GO:0030246">
    <property type="term" value="F:carbohydrate binding"/>
    <property type="evidence" value="ECO:0007669"/>
    <property type="project" value="UniProtKB-KW"/>
</dbReference>
<protein>
    <submittedName>
        <fullName evidence="7">Killer cell lectin-like receptor subfamily F member 2 isoform X2</fullName>
    </submittedName>
</protein>
<dbReference type="InterPro" id="IPR033992">
    <property type="entry name" value="NKR-like_CTLD"/>
</dbReference>
<name>A0A7E6D7T0_9CHIR</name>
<dbReference type="GeneID" id="118499149"/>
<accession>A0A7E6D7T0</accession>
<keyword evidence="4" id="KW-0812">Transmembrane</keyword>
<evidence type="ECO:0000256" key="1">
    <source>
        <dbReference type="ARBA" id="ARBA00004167"/>
    </source>
</evidence>
<gene>
    <name evidence="7" type="primary">LOC118499149</name>
</gene>
<dbReference type="SUPFAM" id="SSF56436">
    <property type="entry name" value="C-type lectin-like"/>
    <property type="match status" value="1"/>
</dbReference>
<dbReference type="InterPro" id="IPR001304">
    <property type="entry name" value="C-type_lectin-like"/>
</dbReference>
<dbReference type="GO" id="GO:0005886">
    <property type="term" value="C:plasma membrane"/>
    <property type="evidence" value="ECO:0007669"/>
    <property type="project" value="TreeGrafter"/>
</dbReference>
<comment type="subcellular location">
    <subcellularLocation>
        <location evidence="1">Membrane</location>
        <topology evidence="1">Single-pass membrane protein</topology>
    </subcellularLocation>
</comment>
<evidence type="ECO:0000256" key="4">
    <source>
        <dbReference type="SAM" id="Phobius"/>
    </source>
</evidence>
<dbReference type="InterPro" id="IPR016186">
    <property type="entry name" value="C-type_lectin-like/link_sf"/>
</dbReference>
<organism evidence="6 7">
    <name type="scientific">Phyllostomus discolor</name>
    <name type="common">pale spear-nosed bat</name>
    <dbReference type="NCBI Taxonomy" id="89673"/>
    <lineage>
        <taxon>Eukaryota</taxon>
        <taxon>Metazoa</taxon>
        <taxon>Chordata</taxon>
        <taxon>Craniata</taxon>
        <taxon>Vertebrata</taxon>
        <taxon>Euteleostomi</taxon>
        <taxon>Mammalia</taxon>
        <taxon>Eutheria</taxon>
        <taxon>Laurasiatheria</taxon>
        <taxon>Chiroptera</taxon>
        <taxon>Yangochiroptera</taxon>
        <taxon>Phyllostomidae</taxon>
        <taxon>Phyllostominae</taxon>
        <taxon>Phyllostomus</taxon>
    </lineage>
</organism>
<dbReference type="Proteomes" id="UP000504628">
    <property type="component" value="Chromosome 2"/>
</dbReference>
<feature type="transmembrane region" description="Helical" evidence="4">
    <location>
        <begin position="44"/>
        <end position="66"/>
    </location>
</feature>
<evidence type="ECO:0000256" key="3">
    <source>
        <dbReference type="SAM" id="MobiDB-lite"/>
    </source>
</evidence>
<evidence type="ECO:0000256" key="2">
    <source>
        <dbReference type="ARBA" id="ARBA00022734"/>
    </source>
</evidence>
<dbReference type="Pfam" id="PF00059">
    <property type="entry name" value="Lectin_C"/>
    <property type="match status" value="1"/>
</dbReference>
<dbReference type="InterPro" id="IPR016187">
    <property type="entry name" value="CTDL_fold"/>
</dbReference>
<dbReference type="PANTHER" id="PTHR46746">
    <property type="entry name" value="KILLER CELL LECTIN-LIKE RECEPTOR SUBFAMILY F MEMBER 2"/>
    <property type="match status" value="1"/>
</dbReference>
<dbReference type="CDD" id="cd03593">
    <property type="entry name" value="CLECT_NK_receptors_like"/>
    <property type="match status" value="1"/>
</dbReference>
<feature type="region of interest" description="Disordered" evidence="3">
    <location>
        <begin position="1"/>
        <end position="23"/>
    </location>
</feature>
<evidence type="ECO:0000313" key="7">
    <source>
        <dbReference type="RefSeq" id="XP_035875257.1"/>
    </source>
</evidence>
<evidence type="ECO:0000259" key="5">
    <source>
        <dbReference type="PROSITE" id="PS50041"/>
    </source>
</evidence>
<feature type="domain" description="C-type lectin" evidence="5">
    <location>
        <begin position="124"/>
        <end position="233"/>
    </location>
</feature>
<keyword evidence="4" id="KW-0472">Membrane</keyword>
<evidence type="ECO:0000313" key="6">
    <source>
        <dbReference type="Proteomes" id="UP000504628"/>
    </source>
</evidence>
<dbReference type="RefSeq" id="XP_035875257.1">
    <property type="nucleotide sequence ID" value="XM_036019364.1"/>
</dbReference>